<name>A0A538TYD4_UNCEI</name>
<feature type="chain" id="PRO_5021783532" evidence="1">
    <location>
        <begin position="25"/>
        <end position="80"/>
    </location>
</feature>
<gene>
    <name evidence="2" type="ORF">E6K80_14045</name>
</gene>
<feature type="signal peptide" evidence="1">
    <location>
        <begin position="1"/>
        <end position="24"/>
    </location>
</feature>
<evidence type="ECO:0000313" key="2">
    <source>
        <dbReference type="EMBL" id="TMQ68666.1"/>
    </source>
</evidence>
<evidence type="ECO:0000313" key="3">
    <source>
        <dbReference type="Proteomes" id="UP000319836"/>
    </source>
</evidence>
<dbReference type="SUPFAM" id="SSF49344">
    <property type="entry name" value="CBD9-like"/>
    <property type="match status" value="1"/>
</dbReference>
<dbReference type="EMBL" id="VBPA01000392">
    <property type="protein sequence ID" value="TMQ68666.1"/>
    <property type="molecule type" value="Genomic_DNA"/>
</dbReference>
<dbReference type="Proteomes" id="UP000319836">
    <property type="component" value="Unassembled WGS sequence"/>
</dbReference>
<organism evidence="2 3">
    <name type="scientific">Eiseniibacteriota bacterium</name>
    <dbReference type="NCBI Taxonomy" id="2212470"/>
    <lineage>
        <taxon>Bacteria</taxon>
        <taxon>Candidatus Eiseniibacteriota</taxon>
    </lineage>
</organism>
<protein>
    <submittedName>
        <fullName evidence="2">Uncharacterized protein</fullName>
    </submittedName>
</protein>
<keyword evidence="1" id="KW-0732">Signal</keyword>
<feature type="non-terminal residue" evidence="2">
    <location>
        <position position="80"/>
    </location>
</feature>
<accession>A0A538TYD4</accession>
<comment type="caution">
    <text evidence="2">The sequence shown here is derived from an EMBL/GenBank/DDBJ whole genome shotgun (WGS) entry which is preliminary data.</text>
</comment>
<sequence>MSLSARTIAVALLALVARAATASAAEPATPLNTAPAVAVRSPVPVVIDGRDDDGVWRVAPAITDFTQFAPLEGGPARFKT</sequence>
<reference evidence="2 3" key="1">
    <citation type="journal article" date="2019" name="Nat. Microbiol.">
        <title>Mediterranean grassland soil C-N compound turnover is dependent on rainfall and depth, and is mediated by genomically divergent microorganisms.</title>
        <authorList>
            <person name="Diamond S."/>
            <person name="Andeer P.F."/>
            <person name="Li Z."/>
            <person name="Crits-Christoph A."/>
            <person name="Burstein D."/>
            <person name="Anantharaman K."/>
            <person name="Lane K.R."/>
            <person name="Thomas B.C."/>
            <person name="Pan C."/>
            <person name="Northen T.R."/>
            <person name="Banfield J.F."/>
        </authorList>
    </citation>
    <scope>NUCLEOTIDE SEQUENCE [LARGE SCALE GENOMIC DNA]</scope>
    <source>
        <strain evidence="2">WS_10</strain>
    </source>
</reference>
<dbReference type="AlphaFoldDB" id="A0A538TYD4"/>
<proteinExistence type="predicted"/>
<evidence type="ECO:0000256" key="1">
    <source>
        <dbReference type="SAM" id="SignalP"/>
    </source>
</evidence>